<keyword evidence="1" id="KW-0472">Membrane</keyword>
<reference evidence="2 3" key="1">
    <citation type="journal article" date="2022" name="Nat. Plants">
        <title>Genomes of leafy and leafless Platanthera orchids illuminate the evolution of mycoheterotrophy.</title>
        <authorList>
            <person name="Li M.H."/>
            <person name="Liu K.W."/>
            <person name="Li Z."/>
            <person name="Lu H.C."/>
            <person name="Ye Q.L."/>
            <person name="Zhang D."/>
            <person name="Wang J.Y."/>
            <person name="Li Y.F."/>
            <person name="Zhong Z.M."/>
            <person name="Liu X."/>
            <person name="Yu X."/>
            <person name="Liu D.K."/>
            <person name="Tu X.D."/>
            <person name="Liu B."/>
            <person name="Hao Y."/>
            <person name="Liao X.Y."/>
            <person name="Jiang Y.T."/>
            <person name="Sun W.H."/>
            <person name="Chen J."/>
            <person name="Chen Y.Q."/>
            <person name="Ai Y."/>
            <person name="Zhai J.W."/>
            <person name="Wu S.S."/>
            <person name="Zhou Z."/>
            <person name="Hsiao Y.Y."/>
            <person name="Wu W.L."/>
            <person name="Chen Y.Y."/>
            <person name="Lin Y.F."/>
            <person name="Hsu J.L."/>
            <person name="Li C.Y."/>
            <person name="Wang Z.W."/>
            <person name="Zhao X."/>
            <person name="Zhong W.Y."/>
            <person name="Ma X.K."/>
            <person name="Ma L."/>
            <person name="Huang J."/>
            <person name="Chen G.Z."/>
            <person name="Huang M.Z."/>
            <person name="Huang L."/>
            <person name="Peng D.H."/>
            <person name="Luo Y.B."/>
            <person name="Zou S.Q."/>
            <person name="Chen S.P."/>
            <person name="Lan S."/>
            <person name="Tsai W.C."/>
            <person name="Van de Peer Y."/>
            <person name="Liu Z.J."/>
        </authorList>
    </citation>
    <scope>NUCLEOTIDE SEQUENCE [LARGE SCALE GENOMIC DNA]</scope>
    <source>
        <strain evidence="2">Lor288</strain>
    </source>
</reference>
<name>A0ABR2LF03_9ASPA</name>
<keyword evidence="1" id="KW-0812">Transmembrane</keyword>
<comment type="caution">
    <text evidence="2">The sequence shown here is derived from an EMBL/GenBank/DDBJ whole genome shotgun (WGS) entry which is preliminary data.</text>
</comment>
<accession>A0ABR2LF03</accession>
<proteinExistence type="predicted"/>
<gene>
    <name evidence="2" type="ORF">KSP40_PGU002902</name>
</gene>
<evidence type="ECO:0000313" key="2">
    <source>
        <dbReference type="EMBL" id="KAK8939398.1"/>
    </source>
</evidence>
<sequence length="89" mass="9924">MGGRCRQIKPHLSLASRGIRAISIFVRASFSDFGVFLFIIHSSLGPRRRRCSQSRSPLLRCFLALAPWDLAFGPSLLLADADSQSRSLY</sequence>
<evidence type="ECO:0000256" key="1">
    <source>
        <dbReference type="SAM" id="Phobius"/>
    </source>
</evidence>
<keyword evidence="1" id="KW-1133">Transmembrane helix</keyword>
<dbReference type="Proteomes" id="UP001412067">
    <property type="component" value="Unassembled WGS sequence"/>
</dbReference>
<feature type="transmembrane region" description="Helical" evidence="1">
    <location>
        <begin position="61"/>
        <end position="79"/>
    </location>
</feature>
<evidence type="ECO:0000313" key="3">
    <source>
        <dbReference type="Proteomes" id="UP001412067"/>
    </source>
</evidence>
<dbReference type="EMBL" id="JBBWWR010000020">
    <property type="protein sequence ID" value="KAK8939398.1"/>
    <property type="molecule type" value="Genomic_DNA"/>
</dbReference>
<protein>
    <submittedName>
        <fullName evidence="2">Uncharacterized protein</fullName>
    </submittedName>
</protein>
<organism evidence="2 3">
    <name type="scientific">Platanthera guangdongensis</name>
    <dbReference type="NCBI Taxonomy" id="2320717"/>
    <lineage>
        <taxon>Eukaryota</taxon>
        <taxon>Viridiplantae</taxon>
        <taxon>Streptophyta</taxon>
        <taxon>Embryophyta</taxon>
        <taxon>Tracheophyta</taxon>
        <taxon>Spermatophyta</taxon>
        <taxon>Magnoliopsida</taxon>
        <taxon>Liliopsida</taxon>
        <taxon>Asparagales</taxon>
        <taxon>Orchidaceae</taxon>
        <taxon>Orchidoideae</taxon>
        <taxon>Orchideae</taxon>
        <taxon>Orchidinae</taxon>
        <taxon>Platanthera</taxon>
    </lineage>
</organism>
<keyword evidence="3" id="KW-1185">Reference proteome</keyword>